<feature type="compositionally biased region" description="Low complexity" evidence="1">
    <location>
        <begin position="82"/>
        <end position="106"/>
    </location>
</feature>
<gene>
    <name evidence="3" type="primary">LOC125178347</name>
</gene>
<name>A0A979FLC5_HYAAZ</name>
<feature type="region of interest" description="Disordered" evidence="1">
    <location>
        <begin position="74"/>
        <end position="106"/>
    </location>
</feature>
<keyword evidence="2" id="KW-1185">Reference proteome</keyword>
<proteinExistence type="predicted"/>
<dbReference type="GeneID" id="125178347"/>
<dbReference type="RefSeq" id="XP_047737831.1">
    <property type="nucleotide sequence ID" value="XM_047881875.1"/>
</dbReference>
<organism evidence="2 3">
    <name type="scientific">Hyalella azteca</name>
    <name type="common">Amphipod</name>
    <dbReference type="NCBI Taxonomy" id="294128"/>
    <lineage>
        <taxon>Eukaryota</taxon>
        <taxon>Metazoa</taxon>
        <taxon>Ecdysozoa</taxon>
        <taxon>Arthropoda</taxon>
        <taxon>Crustacea</taxon>
        <taxon>Multicrustacea</taxon>
        <taxon>Malacostraca</taxon>
        <taxon>Eumalacostraca</taxon>
        <taxon>Peracarida</taxon>
        <taxon>Amphipoda</taxon>
        <taxon>Senticaudata</taxon>
        <taxon>Talitrida</taxon>
        <taxon>Talitroidea</taxon>
        <taxon>Hyalellidae</taxon>
        <taxon>Hyalella</taxon>
    </lineage>
</organism>
<dbReference type="AlphaFoldDB" id="A0A979FLC5"/>
<sequence length="106" mass="12296">MCEEELFKYQYKMYNILKSYMVAWEEHQRQPQDRSKILELRSLLSGLRSIDAQQKQLVQQLRYKRLYERQQGDCQASSLPTSPQASSLCSSPQASSPCSSASTELR</sequence>
<evidence type="ECO:0000256" key="1">
    <source>
        <dbReference type="SAM" id="MobiDB-lite"/>
    </source>
</evidence>
<dbReference type="Proteomes" id="UP000694843">
    <property type="component" value="Unplaced"/>
</dbReference>
<protein>
    <submittedName>
        <fullName evidence="3">Uncharacterized protein LOC125178347</fullName>
    </submittedName>
</protein>
<evidence type="ECO:0000313" key="3">
    <source>
        <dbReference type="RefSeq" id="XP_047737831.1"/>
    </source>
</evidence>
<evidence type="ECO:0000313" key="2">
    <source>
        <dbReference type="Proteomes" id="UP000694843"/>
    </source>
</evidence>
<dbReference type="KEGG" id="hazt:125178347"/>
<accession>A0A979FLC5</accession>
<reference evidence="3" key="1">
    <citation type="submission" date="2025-08" db="UniProtKB">
        <authorList>
            <consortium name="RefSeq"/>
        </authorList>
    </citation>
    <scope>IDENTIFICATION</scope>
    <source>
        <tissue evidence="3">Whole organism</tissue>
    </source>
</reference>